<keyword evidence="6" id="KW-1185">Reference proteome</keyword>
<dbReference type="Proteomes" id="UP000013827">
    <property type="component" value="Unassembled WGS sequence"/>
</dbReference>
<feature type="repeat" description="RCC1" evidence="2">
    <location>
        <begin position="312"/>
        <end position="365"/>
    </location>
</feature>
<feature type="repeat" description="RCC1" evidence="2">
    <location>
        <begin position="366"/>
        <end position="421"/>
    </location>
</feature>
<evidence type="ECO:0000259" key="4">
    <source>
        <dbReference type="PROSITE" id="PS51670"/>
    </source>
</evidence>
<dbReference type="GeneID" id="17253173"/>
<evidence type="ECO:0000256" key="3">
    <source>
        <dbReference type="SAM" id="MobiDB-lite"/>
    </source>
</evidence>
<sequence>MILLLLLAEATDAVPEAALACADLKGDCYFWATVGHCEDNAGFMARTCSLSCGSCSPPDSAPYPLLDSAAAAPYSLAAAAERAAAAPAPLLLLFDGAGSGSTQPLGLPAGERIVSLSAGELHLLVRTASGAVYAFADNAMGQLGRPLSASRLPYTAWQPYALRWPGRSGGLAAAAAVDACAGRMHSAAVLASGEVFAWGDNGHGQCGVLPEETPMSVAPAELEMLDAPLALPARVPLPEHATAVACGELHTLVLGASGAVYAFGDNGFGQLGARTEHAVETPLKVPLPLEKGEAVVGLAAAASHSLARTSGGRLLGWGDNTHGQLGEGRRGFTASAAAVPLPLRAGEEVVEVAASSYHSAARTSGGRLLLWGDNSFGQLGAEASNASQVGEAHSSEPFGGVEFGAAALALGEYHTLALCNASHVWSFGYNGRYQLARTRGVRWDGMPQRAELPLPKADPPSLLAAGAYFSAAVSRSGHLVVWGEHPSAAERAGAAPASGLYTWGENAARQLCRSLDGGLDYDAEPGLASSVAGLLPDGELPVFGCGGFHTLVHAGGGPAVLSCGGGEEDDEADSAEDSVVHLAGGHVHSVALSAKGRVWTWGSNSHGQLGWAPVPPPSEAAVRLFPPGAVRLPPRHRPESAPAATAAPPRVVAVAAGGYHTLALTEEGDVYSWGANHHGQLLRASPSPVDPMPRWAAVPGMTPAPSPGAAACDGPSCCAAGAAWDLREGRCAPLRAVGAAAGAYHSLLLLSDGRVCAFGDNLYGQVGRAAPTRADACDVASGVEQIAAGELHSAALTAPGSEGRRALLTWGSNANLQLGRTGALVAPTAGEVPLQLRPGEHPTSLSAGGYRTAVVTSIGRLLLMGRDTAVLADGGDEDDEESEAGEAGVHERSGRRRLARPPHRGEESRHGHGAGAGADPEAELEVEEDEW</sequence>
<evidence type="ECO:0000313" key="6">
    <source>
        <dbReference type="Proteomes" id="UP000013827"/>
    </source>
</evidence>
<evidence type="ECO:0000256" key="2">
    <source>
        <dbReference type="PROSITE-ProRule" id="PRU00235"/>
    </source>
</evidence>
<dbReference type="eggNOG" id="KOG1426">
    <property type="taxonomic scope" value="Eukaryota"/>
</dbReference>
<feature type="repeat" description="RCC1" evidence="2">
    <location>
        <begin position="193"/>
        <end position="257"/>
    </location>
</feature>
<protein>
    <recommendedName>
        <fullName evidence="4">ShKT domain-containing protein</fullName>
    </recommendedName>
</protein>
<dbReference type="InterPro" id="IPR000408">
    <property type="entry name" value="Reg_chr_condens"/>
</dbReference>
<dbReference type="Pfam" id="PF25390">
    <property type="entry name" value="WD40_RLD"/>
    <property type="match status" value="2"/>
</dbReference>
<name>A0A0D3I7S1_EMIH1</name>
<keyword evidence="1" id="KW-0677">Repeat</keyword>
<dbReference type="HOGENOM" id="CLU_014100_0_0_1"/>
<reference evidence="6" key="1">
    <citation type="journal article" date="2013" name="Nature">
        <title>Pan genome of the phytoplankton Emiliania underpins its global distribution.</title>
        <authorList>
            <person name="Read B.A."/>
            <person name="Kegel J."/>
            <person name="Klute M.J."/>
            <person name="Kuo A."/>
            <person name="Lefebvre S.C."/>
            <person name="Maumus F."/>
            <person name="Mayer C."/>
            <person name="Miller J."/>
            <person name="Monier A."/>
            <person name="Salamov A."/>
            <person name="Young J."/>
            <person name="Aguilar M."/>
            <person name="Claverie J.M."/>
            <person name="Frickenhaus S."/>
            <person name="Gonzalez K."/>
            <person name="Herman E.K."/>
            <person name="Lin Y.C."/>
            <person name="Napier J."/>
            <person name="Ogata H."/>
            <person name="Sarno A.F."/>
            <person name="Shmutz J."/>
            <person name="Schroeder D."/>
            <person name="de Vargas C."/>
            <person name="Verret F."/>
            <person name="von Dassow P."/>
            <person name="Valentin K."/>
            <person name="Van de Peer Y."/>
            <person name="Wheeler G."/>
            <person name="Dacks J.B."/>
            <person name="Delwiche C.F."/>
            <person name="Dyhrman S.T."/>
            <person name="Glockner G."/>
            <person name="John U."/>
            <person name="Richards T."/>
            <person name="Worden A.Z."/>
            <person name="Zhang X."/>
            <person name="Grigoriev I.V."/>
            <person name="Allen A.E."/>
            <person name="Bidle K."/>
            <person name="Borodovsky M."/>
            <person name="Bowler C."/>
            <person name="Brownlee C."/>
            <person name="Cock J.M."/>
            <person name="Elias M."/>
            <person name="Gladyshev V.N."/>
            <person name="Groth M."/>
            <person name="Guda C."/>
            <person name="Hadaegh A."/>
            <person name="Iglesias-Rodriguez M.D."/>
            <person name="Jenkins J."/>
            <person name="Jones B.M."/>
            <person name="Lawson T."/>
            <person name="Leese F."/>
            <person name="Lindquist E."/>
            <person name="Lobanov A."/>
            <person name="Lomsadze A."/>
            <person name="Malik S.B."/>
            <person name="Marsh M.E."/>
            <person name="Mackinder L."/>
            <person name="Mock T."/>
            <person name="Mueller-Roeber B."/>
            <person name="Pagarete A."/>
            <person name="Parker M."/>
            <person name="Probert I."/>
            <person name="Quesneville H."/>
            <person name="Raines C."/>
            <person name="Rensing S.A."/>
            <person name="Riano-Pachon D.M."/>
            <person name="Richier S."/>
            <person name="Rokitta S."/>
            <person name="Shiraiwa Y."/>
            <person name="Soanes D.M."/>
            <person name="van der Giezen M."/>
            <person name="Wahlund T.M."/>
            <person name="Williams B."/>
            <person name="Wilson W."/>
            <person name="Wolfe G."/>
            <person name="Wurch L.L."/>
        </authorList>
    </citation>
    <scope>NUCLEOTIDE SEQUENCE</scope>
</reference>
<organism evidence="5 6">
    <name type="scientific">Emiliania huxleyi (strain CCMP1516)</name>
    <dbReference type="NCBI Taxonomy" id="280463"/>
    <lineage>
        <taxon>Eukaryota</taxon>
        <taxon>Haptista</taxon>
        <taxon>Haptophyta</taxon>
        <taxon>Prymnesiophyceae</taxon>
        <taxon>Isochrysidales</taxon>
        <taxon>Noelaerhabdaceae</taxon>
        <taxon>Emiliania</taxon>
    </lineage>
</organism>
<dbReference type="EnsemblProtists" id="EOD07306">
    <property type="protein sequence ID" value="EOD07306"/>
    <property type="gene ID" value="EMIHUDRAFT_198732"/>
</dbReference>
<dbReference type="PANTHER" id="PTHR22870:SF408">
    <property type="entry name" value="OS09G0560450 PROTEIN"/>
    <property type="match status" value="1"/>
</dbReference>
<feature type="repeat" description="RCC1" evidence="2">
    <location>
        <begin position="130"/>
        <end position="192"/>
    </location>
</feature>
<dbReference type="PROSITE" id="PS00626">
    <property type="entry name" value="RCC1_2"/>
    <property type="match status" value="4"/>
</dbReference>
<dbReference type="InterPro" id="IPR051210">
    <property type="entry name" value="Ub_ligase/GEF_domain"/>
</dbReference>
<evidence type="ECO:0000256" key="1">
    <source>
        <dbReference type="ARBA" id="ARBA00022737"/>
    </source>
</evidence>
<feature type="repeat" description="RCC1" evidence="2">
    <location>
        <begin position="596"/>
        <end position="667"/>
    </location>
</feature>
<dbReference type="Gene3D" id="2.130.10.30">
    <property type="entry name" value="Regulator of chromosome condensation 1/beta-lactamase-inhibitor protein II"/>
    <property type="match status" value="4"/>
</dbReference>
<accession>A0A0D3I7S1</accession>
<feature type="compositionally biased region" description="Acidic residues" evidence="3">
    <location>
        <begin position="920"/>
        <end position="931"/>
    </location>
</feature>
<evidence type="ECO:0000313" key="5">
    <source>
        <dbReference type="EnsemblProtists" id="EOD07306"/>
    </source>
</evidence>
<feature type="repeat" description="RCC1" evidence="2">
    <location>
        <begin position="668"/>
        <end position="752"/>
    </location>
</feature>
<dbReference type="PROSITE" id="PS50012">
    <property type="entry name" value="RCC1_3"/>
    <property type="match status" value="8"/>
</dbReference>
<dbReference type="STRING" id="2903.R1D8Q9"/>
<feature type="region of interest" description="Disordered" evidence="3">
    <location>
        <begin position="872"/>
        <end position="931"/>
    </location>
</feature>
<dbReference type="Pfam" id="PF13540">
    <property type="entry name" value="RCC1_2"/>
    <property type="match status" value="1"/>
</dbReference>
<dbReference type="InterPro" id="IPR058923">
    <property type="entry name" value="RCC1-like_dom"/>
</dbReference>
<dbReference type="OMA" id="YLHTCSL"/>
<dbReference type="Pfam" id="PF01549">
    <property type="entry name" value="ShK"/>
    <property type="match status" value="1"/>
</dbReference>
<dbReference type="SMART" id="SM00254">
    <property type="entry name" value="ShKT"/>
    <property type="match status" value="1"/>
</dbReference>
<feature type="domain" description="ShKT" evidence="4">
    <location>
        <begin position="21"/>
        <end position="55"/>
    </location>
</feature>
<feature type="repeat" description="RCC1" evidence="2">
    <location>
        <begin position="258"/>
        <end position="311"/>
    </location>
</feature>
<feature type="compositionally biased region" description="Basic residues" evidence="3">
    <location>
        <begin position="893"/>
        <end position="902"/>
    </location>
</feature>
<dbReference type="PROSITE" id="PS51670">
    <property type="entry name" value="SHKT"/>
    <property type="match status" value="1"/>
</dbReference>
<dbReference type="KEGG" id="ehx:EMIHUDRAFT_198732"/>
<dbReference type="PaxDb" id="2903-EOD07306"/>
<dbReference type="PRINTS" id="PR00633">
    <property type="entry name" value="RCCNDNSATION"/>
</dbReference>
<reference evidence="5" key="2">
    <citation type="submission" date="2024-10" db="UniProtKB">
        <authorList>
            <consortium name="EnsemblProtists"/>
        </authorList>
    </citation>
    <scope>IDENTIFICATION</scope>
</reference>
<dbReference type="InterPro" id="IPR003582">
    <property type="entry name" value="ShKT_dom"/>
</dbReference>
<dbReference type="PANTHER" id="PTHR22870">
    <property type="entry name" value="REGULATOR OF CHROMOSOME CONDENSATION"/>
    <property type="match status" value="1"/>
</dbReference>
<dbReference type="AlphaFoldDB" id="A0A0D3I7S1"/>
<dbReference type="RefSeq" id="XP_005759735.1">
    <property type="nucleotide sequence ID" value="XM_005759678.1"/>
</dbReference>
<dbReference type="SUPFAM" id="SSF50985">
    <property type="entry name" value="RCC1/BLIP-II"/>
    <property type="match status" value="2"/>
</dbReference>
<proteinExistence type="predicted"/>
<feature type="compositionally biased region" description="Acidic residues" evidence="3">
    <location>
        <begin position="874"/>
        <end position="884"/>
    </location>
</feature>
<dbReference type="InterPro" id="IPR009091">
    <property type="entry name" value="RCC1/BLIP-II"/>
</dbReference>
<feature type="repeat" description="RCC1" evidence="2">
    <location>
        <begin position="753"/>
        <end position="799"/>
    </location>
</feature>